<dbReference type="Proteomes" id="UP000001555">
    <property type="component" value="Unassembled WGS sequence"/>
</dbReference>
<evidence type="ECO:0000313" key="6">
    <source>
        <dbReference type="EnsemblMetazoa" id="ISCW018916-PA"/>
    </source>
</evidence>
<dbReference type="VEuPathDB" id="VectorBase:ISCP_025800"/>
<dbReference type="VEuPathDB" id="VectorBase:ISCI018916"/>
<dbReference type="PaxDb" id="6945-B7PQY1"/>
<dbReference type="GO" id="GO:0016020">
    <property type="term" value="C:membrane"/>
    <property type="evidence" value="ECO:0007669"/>
    <property type="project" value="UniProtKB-SubCell"/>
</dbReference>
<feature type="domain" description="Ig-like" evidence="4">
    <location>
        <begin position="2"/>
        <end position="131"/>
    </location>
</feature>
<dbReference type="OrthoDB" id="6366117at2759"/>
<dbReference type="PROSITE" id="PS50835">
    <property type="entry name" value="IG_LIKE"/>
    <property type="match status" value="5"/>
</dbReference>
<dbReference type="InterPro" id="IPR013783">
    <property type="entry name" value="Ig-like_fold"/>
</dbReference>
<dbReference type="Pfam" id="PF13927">
    <property type="entry name" value="Ig_3"/>
    <property type="match status" value="2"/>
</dbReference>
<evidence type="ECO:0000313" key="5">
    <source>
        <dbReference type="EMBL" id="EEC09003.1"/>
    </source>
</evidence>
<organism>
    <name type="scientific">Ixodes scapularis</name>
    <name type="common">Black-legged tick</name>
    <name type="synonym">Deer tick</name>
    <dbReference type="NCBI Taxonomy" id="6945"/>
    <lineage>
        <taxon>Eukaryota</taxon>
        <taxon>Metazoa</taxon>
        <taxon>Ecdysozoa</taxon>
        <taxon>Arthropoda</taxon>
        <taxon>Chelicerata</taxon>
        <taxon>Arachnida</taxon>
        <taxon>Acari</taxon>
        <taxon>Parasitiformes</taxon>
        <taxon>Ixodida</taxon>
        <taxon>Ixodoidea</taxon>
        <taxon>Ixodidae</taxon>
        <taxon>Ixodinae</taxon>
        <taxon>Ixodes</taxon>
    </lineage>
</organism>
<accession>B7PQY1</accession>
<dbReference type="Pfam" id="PF08205">
    <property type="entry name" value="C2-set_2"/>
    <property type="match status" value="1"/>
</dbReference>
<feature type="domain" description="Ig-like" evidence="4">
    <location>
        <begin position="437"/>
        <end position="514"/>
    </location>
</feature>
<evidence type="ECO:0000259" key="4">
    <source>
        <dbReference type="PROSITE" id="PS50835"/>
    </source>
</evidence>
<evidence type="ECO:0000256" key="1">
    <source>
        <dbReference type="ARBA" id="ARBA00004167"/>
    </source>
</evidence>
<dbReference type="InterPro" id="IPR003598">
    <property type="entry name" value="Ig_sub2"/>
</dbReference>
<gene>
    <name evidence="5" type="ORF">IscW_ISCW018916</name>
</gene>
<dbReference type="PANTHER" id="PTHR23278">
    <property type="entry name" value="SIDESTEP PROTEIN"/>
    <property type="match status" value="1"/>
</dbReference>
<name>B7PQY1_IXOSC</name>
<dbReference type="Gene3D" id="2.60.40.10">
    <property type="entry name" value="Immunoglobulins"/>
    <property type="match status" value="5"/>
</dbReference>
<comment type="subcellular location">
    <subcellularLocation>
        <location evidence="1">Membrane</location>
        <topology evidence="1">Single-pass membrane protein</topology>
    </subcellularLocation>
</comment>
<dbReference type="EMBL" id="ABJB010180271">
    <property type="status" value="NOT_ANNOTATED_CDS"/>
    <property type="molecule type" value="Genomic_DNA"/>
</dbReference>
<evidence type="ECO:0000256" key="3">
    <source>
        <dbReference type="ARBA" id="ARBA00023157"/>
    </source>
</evidence>
<feature type="domain" description="Ig-like" evidence="4">
    <location>
        <begin position="141"/>
        <end position="242"/>
    </location>
</feature>
<dbReference type="EMBL" id="DS768650">
    <property type="protein sequence ID" value="EEC09003.1"/>
    <property type="molecule type" value="Genomic_DNA"/>
</dbReference>
<dbReference type="InterPro" id="IPR007110">
    <property type="entry name" value="Ig-like_dom"/>
</dbReference>
<dbReference type="SMART" id="SM00408">
    <property type="entry name" value="IGc2"/>
    <property type="match status" value="3"/>
</dbReference>
<dbReference type="InterPro" id="IPR003599">
    <property type="entry name" value="Ig_sub"/>
</dbReference>
<evidence type="ECO:0000256" key="2">
    <source>
        <dbReference type="ARBA" id="ARBA00023136"/>
    </source>
</evidence>
<dbReference type="STRING" id="6945.B7PQY1"/>
<keyword evidence="3" id="KW-1015">Disulfide bond</keyword>
<evidence type="ECO:0000313" key="7">
    <source>
        <dbReference type="Proteomes" id="UP000001555"/>
    </source>
</evidence>
<protein>
    <submittedName>
        <fullName evidence="5 6">Sidestep protein, putative</fullName>
    </submittedName>
</protein>
<dbReference type="InterPro" id="IPR013162">
    <property type="entry name" value="CD80_C2-set"/>
</dbReference>
<dbReference type="EMBL" id="ABJB010444566">
    <property type="status" value="NOT_ANNOTATED_CDS"/>
    <property type="molecule type" value="Genomic_DNA"/>
</dbReference>
<sequence>MPVRKANEERTSISVNEGHQTELPCVTRNPVFNGTHNVKQVRWFHEPHFLLGRDPIYKVDFGAQQSPYPNERTNLNQVVRWSKQEWQGRAYFSLMGYPYTLKLINLRYGDMGTYICSVSFRDGTERNGTVFLQVVVPPEPPMITDGQGNILMGVIGPYNESSRLTLICMVKGGRPAPALTWKRDAEPLYVNAMTSIAGDVKKSTLTLHNLRRQDLMAVYTCVSSNNVSVQGETAVTLDLNLSPTSVQIRRTEAPISAGLPAEILCEVWGSRPSPEITWWKNSVQLKQAFVHVSQDGNLTTSVVEFTPEHSDNGQTLVCRAENKRMPGAVREDQWDLSVHYKPKVRLQMDPNVGLERLQEGMDIGLGCSTDANPPVRDIQWQLNGRALIPQDGVTLHKEALAIQGARLRHVGNYTCSAANREGVSLSNVVHLRLKHAPVCKASQRLVYSTKLGKTLHISCEVLAQPTAVTFRWRFNNSGQSARLDTYSWEGTRSVARYVARTPEDYGTVLCWARNQVGDQKHPCVFMVVPAEQRNKQEVQATCANSGPVSVSNFHSLPSSRTANGNITNVGNGSYVAACSRNT</sequence>
<keyword evidence="2" id="KW-0472">Membrane</keyword>
<dbReference type="InterPro" id="IPR036179">
    <property type="entry name" value="Ig-like_dom_sf"/>
</dbReference>
<dbReference type="EMBL" id="ABJB010791032">
    <property type="status" value="NOT_ANNOTATED_CDS"/>
    <property type="molecule type" value="Genomic_DNA"/>
</dbReference>
<dbReference type="CDD" id="cd00096">
    <property type="entry name" value="Ig"/>
    <property type="match status" value="1"/>
</dbReference>
<dbReference type="EnsemblMetazoa" id="ISCW018916-RA">
    <property type="protein sequence ID" value="ISCW018916-PA"/>
    <property type="gene ID" value="ISCW018916"/>
</dbReference>
<dbReference type="PANTHER" id="PTHR23278:SF19">
    <property type="entry name" value="OBSCURIN"/>
    <property type="match status" value="1"/>
</dbReference>
<feature type="domain" description="Ig-like" evidence="4">
    <location>
        <begin position="243"/>
        <end position="337"/>
    </location>
</feature>
<dbReference type="EMBL" id="ABJB010351312">
    <property type="status" value="NOT_ANNOTATED_CDS"/>
    <property type="molecule type" value="Genomic_DNA"/>
</dbReference>
<dbReference type="SUPFAM" id="SSF48726">
    <property type="entry name" value="Immunoglobulin"/>
    <property type="match status" value="5"/>
</dbReference>
<proteinExistence type="predicted"/>
<reference evidence="5 7" key="1">
    <citation type="submission" date="2008-03" db="EMBL/GenBank/DDBJ databases">
        <title>Annotation of Ixodes scapularis.</title>
        <authorList>
            <consortium name="Ixodes scapularis Genome Project Consortium"/>
            <person name="Caler E."/>
            <person name="Hannick L.I."/>
            <person name="Bidwell S."/>
            <person name="Joardar V."/>
            <person name="Thiagarajan M."/>
            <person name="Amedeo P."/>
            <person name="Galinsky K.J."/>
            <person name="Schobel S."/>
            <person name="Inman J."/>
            <person name="Hostetler J."/>
            <person name="Miller J."/>
            <person name="Hammond M."/>
            <person name="Megy K."/>
            <person name="Lawson D."/>
            <person name="Kodira C."/>
            <person name="Sutton G."/>
            <person name="Meyer J."/>
            <person name="Hill C.A."/>
            <person name="Birren B."/>
            <person name="Nene V."/>
            <person name="Collins F."/>
            <person name="Alarcon-Chaidez F."/>
            <person name="Wikel S."/>
            <person name="Strausberg R."/>
        </authorList>
    </citation>
    <scope>NUCLEOTIDE SEQUENCE [LARGE SCALE GENOMIC DNA]</scope>
    <source>
        <strain evidence="7">Wikel</strain>
        <strain evidence="5">Wikel colony</strain>
    </source>
</reference>
<dbReference type="VEuPathDB" id="VectorBase:ISCW018916"/>
<dbReference type="AlphaFoldDB" id="B7PQY1"/>
<reference evidence="6" key="2">
    <citation type="submission" date="2020-05" db="UniProtKB">
        <authorList>
            <consortium name="EnsemblMetazoa"/>
        </authorList>
    </citation>
    <scope>IDENTIFICATION</scope>
    <source>
        <strain evidence="6">wikel</strain>
    </source>
</reference>
<feature type="domain" description="Ig-like" evidence="4">
    <location>
        <begin position="342"/>
        <end position="426"/>
    </location>
</feature>
<keyword evidence="7" id="KW-1185">Reference proteome</keyword>
<dbReference type="SMART" id="SM00409">
    <property type="entry name" value="IG"/>
    <property type="match status" value="5"/>
</dbReference>
<dbReference type="InParanoid" id="B7PQY1"/>
<dbReference type="HOGENOM" id="CLU_005939_4_1_1"/>